<proteinExistence type="inferred from homology"/>
<evidence type="ECO:0000256" key="5">
    <source>
        <dbReference type="RuleBase" id="RU004404"/>
    </source>
</evidence>
<keyword evidence="8" id="KW-1185">Reference proteome</keyword>
<dbReference type="SUPFAM" id="SSF52096">
    <property type="entry name" value="ClpP/crotonase"/>
    <property type="match status" value="1"/>
</dbReference>
<dbReference type="InterPro" id="IPR001478">
    <property type="entry name" value="PDZ"/>
</dbReference>
<evidence type="ECO:0000256" key="2">
    <source>
        <dbReference type="ARBA" id="ARBA00022670"/>
    </source>
</evidence>
<evidence type="ECO:0000313" key="7">
    <source>
        <dbReference type="EMBL" id="MFD1314952.1"/>
    </source>
</evidence>
<dbReference type="InterPro" id="IPR004447">
    <property type="entry name" value="Peptidase_S41A"/>
</dbReference>
<evidence type="ECO:0000256" key="1">
    <source>
        <dbReference type="ARBA" id="ARBA00009179"/>
    </source>
</evidence>
<keyword evidence="3 5" id="KW-0378">Hydrolase</keyword>
<dbReference type="Gene3D" id="3.30.750.44">
    <property type="match status" value="1"/>
</dbReference>
<dbReference type="NCBIfam" id="TIGR00225">
    <property type="entry name" value="prc"/>
    <property type="match status" value="1"/>
</dbReference>
<dbReference type="Gene3D" id="2.30.42.10">
    <property type="match status" value="1"/>
</dbReference>
<evidence type="ECO:0000256" key="4">
    <source>
        <dbReference type="ARBA" id="ARBA00022825"/>
    </source>
</evidence>
<dbReference type="InterPro" id="IPR041489">
    <property type="entry name" value="PDZ_6"/>
</dbReference>
<comment type="caution">
    <text evidence="7">The sequence shown here is derived from an EMBL/GenBank/DDBJ whole genome shotgun (WGS) entry which is preliminary data.</text>
</comment>
<protein>
    <submittedName>
        <fullName evidence="7">S41 family peptidase</fullName>
    </submittedName>
</protein>
<dbReference type="CDD" id="cd06782">
    <property type="entry name" value="cpPDZ_CPP-like"/>
    <property type="match status" value="1"/>
</dbReference>
<dbReference type="PROSITE" id="PS50106">
    <property type="entry name" value="PDZ"/>
    <property type="match status" value="1"/>
</dbReference>
<evidence type="ECO:0000256" key="3">
    <source>
        <dbReference type="ARBA" id="ARBA00022801"/>
    </source>
</evidence>
<dbReference type="Proteomes" id="UP001597201">
    <property type="component" value="Unassembled WGS sequence"/>
</dbReference>
<dbReference type="Pfam" id="PF17820">
    <property type="entry name" value="PDZ_6"/>
    <property type="match status" value="1"/>
</dbReference>
<dbReference type="SUPFAM" id="SSF50156">
    <property type="entry name" value="PDZ domain-like"/>
    <property type="match status" value="1"/>
</dbReference>
<dbReference type="RefSeq" id="WP_377176876.1">
    <property type="nucleotide sequence ID" value="NZ_JBHTMY010000002.1"/>
</dbReference>
<feature type="domain" description="PDZ" evidence="6">
    <location>
        <begin position="84"/>
        <end position="152"/>
    </location>
</feature>
<dbReference type="EMBL" id="JBHTMY010000002">
    <property type="protein sequence ID" value="MFD1314952.1"/>
    <property type="molecule type" value="Genomic_DNA"/>
</dbReference>
<gene>
    <name evidence="7" type="ORF">ACFQ39_04945</name>
</gene>
<dbReference type="SMART" id="SM00228">
    <property type="entry name" value="PDZ"/>
    <property type="match status" value="1"/>
</dbReference>
<dbReference type="SMART" id="SM00245">
    <property type="entry name" value="TSPc"/>
    <property type="match status" value="1"/>
</dbReference>
<dbReference type="InterPro" id="IPR005151">
    <property type="entry name" value="Tail-specific_protease"/>
</dbReference>
<dbReference type="InterPro" id="IPR036034">
    <property type="entry name" value="PDZ_sf"/>
</dbReference>
<name>A0ABW3XZD5_9FLAO</name>
<dbReference type="Pfam" id="PF03572">
    <property type="entry name" value="Peptidase_S41"/>
    <property type="match status" value="1"/>
</dbReference>
<evidence type="ECO:0000259" key="6">
    <source>
        <dbReference type="PROSITE" id="PS50106"/>
    </source>
</evidence>
<dbReference type="PANTHER" id="PTHR32060">
    <property type="entry name" value="TAIL-SPECIFIC PROTEASE"/>
    <property type="match status" value="1"/>
</dbReference>
<keyword evidence="4 5" id="KW-0720">Serine protease</keyword>
<dbReference type="PANTHER" id="PTHR32060:SF30">
    <property type="entry name" value="CARBOXY-TERMINAL PROCESSING PROTEASE CTPA"/>
    <property type="match status" value="1"/>
</dbReference>
<dbReference type="Gene3D" id="3.90.226.10">
    <property type="entry name" value="2-enoyl-CoA Hydratase, Chain A, domain 1"/>
    <property type="match status" value="1"/>
</dbReference>
<comment type="similarity">
    <text evidence="1 5">Belongs to the peptidase S41A family.</text>
</comment>
<keyword evidence="2 5" id="KW-0645">Protease</keyword>
<reference evidence="8" key="1">
    <citation type="journal article" date="2019" name="Int. J. Syst. Evol. Microbiol.">
        <title>The Global Catalogue of Microorganisms (GCM) 10K type strain sequencing project: providing services to taxonomists for standard genome sequencing and annotation.</title>
        <authorList>
            <consortium name="The Broad Institute Genomics Platform"/>
            <consortium name="The Broad Institute Genome Sequencing Center for Infectious Disease"/>
            <person name="Wu L."/>
            <person name="Ma J."/>
        </authorList>
    </citation>
    <scope>NUCLEOTIDE SEQUENCE [LARGE SCALE GENOMIC DNA]</scope>
    <source>
        <strain evidence="8">CCUG 61485</strain>
    </source>
</reference>
<dbReference type="CDD" id="cd07560">
    <property type="entry name" value="Peptidase_S41_CPP"/>
    <property type="match status" value="1"/>
</dbReference>
<sequence length="545" mass="62179">MKIYIKKGLVIFGLLATVFTFFAFRTDYFEIAKQLEIYSTLFKELNMNYIDEINPAELTETAIDNMLDELDPYTKFYDEQGVEDAKINATGDFSGIGASTKFIDNKFFIYELFKDLPAEKAGIKVGDEIIQVNGLEVKEGNIQEISSLMQGAEGSAIDLQILRQNNKLEFNVERTKIEADPVPHYQMIDDKIGYIAFSRFNSKGSKAIKNAFEDLKDAGMDRLVLDLRDNPGGLLNEAVDITNFFIPKGEVVVTTKGKLTKLSETYRTKNEPIDTEIPIVVLIDRNSASASEIVAGSLQDLDRAVVMGDRSFGKGLVQRYIDLSYGTKLKITISKYYTPSGRNIQELDYTHRSGRDVPKFSEEKRNSFKTKNGRTVYDGGGIEPDIKLSKQKETLSTEALLESDLIFSYVNNYYYSHPSIANPEDFKLTSSDYEDFIKFVSENSSKFKIQSEKIFDAGIVASEKEDYKDFISPEIKSLNQKIQKKKLQELEINKILIMQELSDEIIKRYYFEKGTYQNHLYKSPYVQEAVSLLKDLDRYKKILKP</sequence>
<dbReference type="InterPro" id="IPR029045">
    <property type="entry name" value="ClpP/crotonase-like_dom_sf"/>
</dbReference>
<organism evidence="7 8">
    <name type="scientific">Namhaeicola litoreus</name>
    <dbReference type="NCBI Taxonomy" id="1052145"/>
    <lineage>
        <taxon>Bacteria</taxon>
        <taxon>Pseudomonadati</taxon>
        <taxon>Bacteroidota</taxon>
        <taxon>Flavobacteriia</taxon>
        <taxon>Flavobacteriales</taxon>
        <taxon>Flavobacteriaceae</taxon>
        <taxon>Namhaeicola</taxon>
    </lineage>
</organism>
<accession>A0ABW3XZD5</accession>
<evidence type="ECO:0000313" key="8">
    <source>
        <dbReference type="Proteomes" id="UP001597201"/>
    </source>
</evidence>